<name>A0A955RLQ3_9BACT</name>
<keyword evidence="2" id="KW-0472">Membrane</keyword>
<keyword evidence="1" id="KW-0175">Coiled coil</keyword>
<reference evidence="3" key="2">
    <citation type="journal article" date="2021" name="Microbiome">
        <title>Successional dynamics and alternative stable states in a saline activated sludge microbial community over 9 years.</title>
        <authorList>
            <person name="Wang Y."/>
            <person name="Ye J."/>
            <person name="Ju F."/>
            <person name="Liu L."/>
            <person name="Boyd J.A."/>
            <person name="Deng Y."/>
            <person name="Parks D.H."/>
            <person name="Jiang X."/>
            <person name="Yin X."/>
            <person name="Woodcroft B.J."/>
            <person name="Tyson G.W."/>
            <person name="Hugenholtz P."/>
            <person name="Polz M.F."/>
            <person name="Zhang T."/>
        </authorList>
    </citation>
    <scope>NUCLEOTIDE SEQUENCE</scope>
    <source>
        <strain evidence="3">HKST-UBA09</strain>
    </source>
</reference>
<evidence type="ECO:0000313" key="3">
    <source>
        <dbReference type="EMBL" id="MCA9387309.1"/>
    </source>
</evidence>
<gene>
    <name evidence="3" type="ORF">KC669_04715</name>
</gene>
<feature type="coiled-coil region" evidence="1">
    <location>
        <begin position="18"/>
        <end position="52"/>
    </location>
</feature>
<organism evidence="3 4">
    <name type="scientific">Candidatus Dojkabacteria bacterium</name>
    <dbReference type="NCBI Taxonomy" id="2099670"/>
    <lineage>
        <taxon>Bacteria</taxon>
        <taxon>Candidatus Dojkabacteria</taxon>
    </lineage>
</organism>
<feature type="transmembrane region" description="Helical" evidence="2">
    <location>
        <begin position="117"/>
        <end position="138"/>
    </location>
</feature>
<sequence length="326" mass="37582">TTQNEAKLALLEAAVSQYKELRDSKNDLYSSNETLENQIQKLKARIESSKELFQLKDRIEHELSRYSSIEDSNQKVNEIKNKRFALITNLLIKLQNIISDSSKSENNTVSDNNTSTMYGVFMLLPLPFVIVISTILFIRTSQVQHVVLGSIIFLLNLIFFFLVNLYSEVRIFNSSLFSIDYNNTNTNIYQQFVKKLSNRENEFLVNAAWVDALKTERSKILETIEKRMGGKSFIEIDAELKKLQEEIENNNSNINKKVDGLIDAEEYLKIRRELDLLKIDNPSITAPDSLNIKFIGLSNLEERLKGTIMSYIEYLKQNQIASVVME</sequence>
<evidence type="ECO:0000256" key="2">
    <source>
        <dbReference type="SAM" id="Phobius"/>
    </source>
</evidence>
<accession>A0A955RLQ3</accession>
<dbReference type="Proteomes" id="UP000714915">
    <property type="component" value="Unassembled WGS sequence"/>
</dbReference>
<reference evidence="3" key="1">
    <citation type="submission" date="2020-04" db="EMBL/GenBank/DDBJ databases">
        <authorList>
            <person name="Zhang T."/>
        </authorList>
    </citation>
    <scope>NUCLEOTIDE SEQUENCE</scope>
    <source>
        <strain evidence="3">HKST-UBA09</strain>
    </source>
</reference>
<feature type="non-terminal residue" evidence="3">
    <location>
        <position position="1"/>
    </location>
</feature>
<protein>
    <submittedName>
        <fullName evidence="3">Uncharacterized protein</fullName>
    </submittedName>
</protein>
<feature type="coiled-coil region" evidence="1">
    <location>
        <begin position="233"/>
        <end position="260"/>
    </location>
</feature>
<evidence type="ECO:0000256" key="1">
    <source>
        <dbReference type="SAM" id="Coils"/>
    </source>
</evidence>
<dbReference type="AlphaFoldDB" id="A0A955RLQ3"/>
<evidence type="ECO:0000313" key="4">
    <source>
        <dbReference type="Proteomes" id="UP000714915"/>
    </source>
</evidence>
<dbReference type="EMBL" id="JAGQLF010000085">
    <property type="protein sequence ID" value="MCA9387309.1"/>
    <property type="molecule type" value="Genomic_DNA"/>
</dbReference>
<feature type="transmembrane region" description="Helical" evidence="2">
    <location>
        <begin position="145"/>
        <end position="166"/>
    </location>
</feature>
<comment type="caution">
    <text evidence="3">The sequence shown here is derived from an EMBL/GenBank/DDBJ whole genome shotgun (WGS) entry which is preliminary data.</text>
</comment>
<keyword evidence="2" id="KW-0812">Transmembrane</keyword>
<keyword evidence="2" id="KW-1133">Transmembrane helix</keyword>
<proteinExistence type="predicted"/>